<evidence type="ECO:0000256" key="2">
    <source>
        <dbReference type="RuleBase" id="RU003616"/>
    </source>
</evidence>
<dbReference type="PROSITE" id="PS01031">
    <property type="entry name" value="SHSP"/>
    <property type="match status" value="1"/>
</dbReference>
<evidence type="ECO:0000313" key="5">
    <source>
        <dbReference type="Proteomes" id="UP000572212"/>
    </source>
</evidence>
<dbReference type="InterPro" id="IPR002068">
    <property type="entry name" value="A-crystallin/Hsp20_dom"/>
</dbReference>
<reference evidence="4 5" key="1">
    <citation type="submission" date="2020-08" db="EMBL/GenBank/DDBJ databases">
        <title>Genomic Encyclopedia of Type Strains, Phase IV (KMG-IV): sequencing the most valuable type-strain genomes for metagenomic binning, comparative biology and taxonomic classification.</title>
        <authorList>
            <person name="Goeker M."/>
        </authorList>
    </citation>
    <scope>NUCLEOTIDE SEQUENCE [LARGE SCALE GENOMIC DNA]</scope>
    <source>
        <strain evidence="4 5">DSM 11805</strain>
    </source>
</reference>
<dbReference type="RefSeq" id="WP_184250415.1">
    <property type="nucleotide sequence ID" value="NZ_BAAACU010000030.1"/>
</dbReference>
<gene>
    <name evidence="4" type="ORF">GGQ92_002898</name>
</gene>
<sequence length="145" mass="16914">MDPFKEMNQWKDNLHHFFGGDFWNEFEHLVEPRIPAVTIYEVNDKILVYVTLPGINNRKHVNISIDSYSLHVKGRFPKLKTQGELHINEIPRGEFSRKIDLPVAVQREKATAQLRDGLMVIHLYKNKKKSKPAKNIPVEIVEDES</sequence>
<dbReference type="CDD" id="cd06464">
    <property type="entry name" value="ACD_sHsps-like"/>
    <property type="match status" value="1"/>
</dbReference>
<accession>A0A841RQF7</accession>
<name>A0A841RQF7_9BACI</name>
<feature type="domain" description="SHSP" evidence="3">
    <location>
        <begin position="28"/>
        <end position="141"/>
    </location>
</feature>
<dbReference type="InterPro" id="IPR008978">
    <property type="entry name" value="HSP20-like_chaperone"/>
</dbReference>
<evidence type="ECO:0000259" key="3">
    <source>
        <dbReference type="PROSITE" id="PS01031"/>
    </source>
</evidence>
<dbReference type="Gene3D" id="2.60.40.790">
    <property type="match status" value="1"/>
</dbReference>
<dbReference type="Proteomes" id="UP000572212">
    <property type="component" value="Unassembled WGS sequence"/>
</dbReference>
<dbReference type="SUPFAM" id="SSF49764">
    <property type="entry name" value="HSP20-like chaperones"/>
    <property type="match status" value="1"/>
</dbReference>
<dbReference type="AlphaFoldDB" id="A0A841RQF7"/>
<dbReference type="Pfam" id="PF00011">
    <property type="entry name" value="HSP20"/>
    <property type="match status" value="1"/>
</dbReference>
<keyword evidence="5" id="KW-1185">Reference proteome</keyword>
<evidence type="ECO:0000256" key="1">
    <source>
        <dbReference type="PROSITE-ProRule" id="PRU00285"/>
    </source>
</evidence>
<evidence type="ECO:0000313" key="4">
    <source>
        <dbReference type="EMBL" id="MBB6514077.1"/>
    </source>
</evidence>
<protein>
    <submittedName>
        <fullName evidence="4">HSP20 family protein</fullName>
    </submittedName>
</protein>
<comment type="similarity">
    <text evidence="1 2">Belongs to the small heat shock protein (HSP20) family.</text>
</comment>
<dbReference type="EMBL" id="JACHON010000022">
    <property type="protein sequence ID" value="MBB6514077.1"/>
    <property type="molecule type" value="Genomic_DNA"/>
</dbReference>
<comment type="caution">
    <text evidence="4">The sequence shown here is derived from an EMBL/GenBank/DDBJ whole genome shotgun (WGS) entry which is preliminary data.</text>
</comment>
<organism evidence="4 5">
    <name type="scientific">Gracilibacillus halotolerans</name>
    <dbReference type="NCBI Taxonomy" id="74386"/>
    <lineage>
        <taxon>Bacteria</taxon>
        <taxon>Bacillati</taxon>
        <taxon>Bacillota</taxon>
        <taxon>Bacilli</taxon>
        <taxon>Bacillales</taxon>
        <taxon>Bacillaceae</taxon>
        <taxon>Gracilibacillus</taxon>
    </lineage>
</organism>
<proteinExistence type="inferred from homology"/>